<dbReference type="KEGG" id="bgt:106055058"/>
<feature type="region of interest" description="Disordered" evidence="1">
    <location>
        <begin position="1"/>
        <end position="88"/>
    </location>
</feature>
<dbReference type="Proteomes" id="UP000076420">
    <property type="component" value="Unassembled WGS sequence"/>
</dbReference>
<name>A0A2C9KUB2_BIOGL</name>
<dbReference type="AlphaFoldDB" id="A0A2C9KUB2"/>
<organism evidence="2 3">
    <name type="scientific">Biomphalaria glabrata</name>
    <name type="common">Bloodfluke planorb</name>
    <name type="synonym">Freshwater snail</name>
    <dbReference type="NCBI Taxonomy" id="6526"/>
    <lineage>
        <taxon>Eukaryota</taxon>
        <taxon>Metazoa</taxon>
        <taxon>Spiralia</taxon>
        <taxon>Lophotrochozoa</taxon>
        <taxon>Mollusca</taxon>
        <taxon>Gastropoda</taxon>
        <taxon>Heterobranchia</taxon>
        <taxon>Euthyneura</taxon>
        <taxon>Panpulmonata</taxon>
        <taxon>Hygrophila</taxon>
        <taxon>Lymnaeoidea</taxon>
        <taxon>Planorbidae</taxon>
        <taxon>Biomphalaria</taxon>
    </lineage>
</organism>
<evidence type="ECO:0000256" key="1">
    <source>
        <dbReference type="SAM" id="MobiDB-lite"/>
    </source>
</evidence>
<evidence type="ECO:0000313" key="2">
    <source>
        <dbReference type="EnsemblMetazoa" id="BGLB023622-PA"/>
    </source>
</evidence>
<accession>A0A2C9KUB2</accession>
<feature type="compositionally biased region" description="Polar residues" evidence="1">
    <location>
        <begin position="56"/>
        <end position="76"/>
    </location>
</feature>
<dbReference type="VEuPathDB" id="VectorBase:BGLB023622"/>
<proteinExistence type="predicted"/>
<dbReference type="VEuPathDB" id="VectorBase:BGLAX_038630"/>
<gene>
    <name evidence="2" type="primary">106055058</name>
</gene>
<evidence type="ECO:0000313" key="3">
    <source>
        <dbReference type="Proteomes" id="UP000076420"/>
    </source>
</evidence>
<sequence length="103" mass="11623">MKRVRMLSSDDDEEQGKPIESQQEESFKLHFSSSEDEDDESKSTSLEKNAIRESQSESTVKTSADSFPATLLTQGIDSDEEDDHVPLRTAIKRKRAITDSDED</sequence>
<dbReference type="EnsemblMetazoa" id="BGLB023622-RA">
    <property type="protein sequence ID" value="BGLB023622-PA"/>
    <property type="gene ID" value="BGLB023622"/>
</dbReference>
<reference evidence="2" key="1">
    <citation type="submission" date="2020-05" db="UniProtKB">
        <authorList>
            <consortium name="EnsemblMetazoa"/>
        </authorList>
    </citation>
    <scope>IDENTIFICATION</scope>
    <source>
        <strain evidence="2">BB02</strain>
    </source>
</reference>
<protein>
    <submittedName>
        <fullName evidence="2">Uncharacterized protein</fullName>
    </submittedName>
</protein>